<comment type="caution">
    <text evidence="2">The sequence shown here is derived from an EMBL/GenBank/DDBJ whole genome shotgun (WGS) entry which is preliminary data.</text>
</comment>
<keyword evidence="1" id="KW-1133">Transmembrane helix</keyword>
<organism evidence="2 3">
    <name type="scientific">Solanum commersonii</name>
    <name type="common">Commerson's wild potato</name>
    <name type="synonym">Commerson's nightshade</name>
    <dbReference type="NCBI Taxonomy" id="4109"/>
    <lineage>
        <taxon>Eukaryota</taxon>
        <taxon>Viridiplantae</taxon>
        <taxon>Streptophyta</taxon>
        <taxon>Embryophyta</taxon>
        <taxon>Tracheophyta</taxon>
        <taxon>Spermatophyta</taxon>
        <taxon>Magnoliopsida</taxon>
        <taxon>eudicotyledons</taxon>
        <taxon>Gunneridae</taxon>
        <taxon>Pentapetalae</taxon>
        <taxon>asterids</taxon>
        <taxon>lamiids</taxon>
        <taxon>Solanales</taxon>
        <taxon>Solanaceae</taxon>
        <taxon>Solanoideae</taxon>
        <taxon>Solaneae</taxon>
        <taxon>Solanum</taxon>
    </lineage>
</organism>
<sequence length="188" mass="21109">MAEMLMFLRSSTQLLFFHFNTLVALSPLLYPIWEMTQDSYCYWNACGYFTGACCGIAVSMVMKYADDLWRSLTSIFFTKGSICESKDLSRDSYSPVSSIFPAMTSKNTPPLGISPSKYPMDCSIDEVTAGFGVPPICLAEVFVLIIYSEDGGVDFTDSVRLTVVEGRSSNCFDTCFHLRWEIQQCRSK</sequence>
<name>A0A9J5XDW9_SOLCO</name>
<keyword evidence="1" id="KW-0812">Transmembrane</keyword>
<dbReference type="Proteomes" id="UP000824120">
    <property type="component" value="Chromosome 9"/>
</dbReference>
<dbReference type="AlphaFoldDB" id="A0A9J5XDW9"/>
<proteinExistence type="predicted"/>
<keyword evidence="1" id="KW-0472">Membrane</keyword>
<evidence type="ECO:0000313" key="3">
    <source>
        <dbReference type="Proteomes" id="UP000824120"/>
    </source>
</evidence>
<evidence type="ECO:0000313" key="2">
    <source>
        <dbReference type="EMBL" id="KAG5585807.1"/>
    </source>
</evidence>
<protein>
    <submittedName>
        <fullName evidence="2">Uncharacterized protein</fullName>
    </submittedName>
</protein>
<keyword evidence="3" id="KW-1185">Reference proteome</keyword>
<evidence type="ECO:0000256" key="1">
    <source>
        <dbReference type="SAM" id="Phobius"/>
    </source>
</evidence>
<accession>A0A9J5XDW9</accession>
<dbReference type="EMBL" id="JACXVP010000009">
    <property type="protein sequence ID" value="KAG5585807.1"/>
    <property type="molecule type" value="Genomic_DNA"/>
</dbReference>
<reference evidence="2 3" key="1">
    <citation type="submission" date="2020-09" db="EMBL/GenBank/DDBJ databases">
        <title>De no assembly of potato wild relative species, Solanum commersonii.</title>
        <authorList>
            <person name="Cho K."/>
        </authorList>
    </citation>
    <scope>NUCLEOTIDE SEQUENCE [LARGE SCALE GENOMIC DNA]</scope>
    <source>
        <strain evidence="2">LZ3.2</strain>
        <tissue evidence="2">Leaf</tissue>
    </source>
</reference>
<feature type="transmembrane region" description="Helical" evidence="1">
    <location>
        <begin position="42"/>
        <end position="62"/>
    </location>
</feature>
<gene>
    <name evidence="2" type="ORF">H5410_046241</name>
</gene>
<feature type="transmembrane region" description="Helical" evidence="1">
    <location>
        <begin position="12"/>
        <end position="30"/>
    </location>
</feature>